<dbReference type="PROSITE" id="PS51257">
    <property type="entry name" value="PROKAR_LIPOPROTEIN"/>
    <property type="match status" value="1"/>
</dbReference>
<protein>
    <recommendedName>
        <fullName evidence="4">Lipoprotein</fullName>
    </recommendedName>
</protein>
<organism evidence="2 3">
    <name type="scientific">Dactylosporangium siamense</name>
    <dbReference type="NCBI Taxonomy" id="685454"/>
    <lineage>
        <taxon>Bacteria</taxon>
        <taxon>Bacillati</taxon>
        <taxon>Actinomycetota</taxon>
        <taxon>Actinomycetes</taxon>
        <taxon>Micromonosporales</taxon>
        <taxon>Micromonosporaceae</taxon>
        <taxon>Dactylosporangium</taxon>
    </lineage>
</organism>
<sequence length="290" mass="29659">MTRLRTLAATMVLLLAGCGDPAPVGGGGVPGAAVNYRPDELVLRVDVSGGLVPVAMTVTEVPTLSIYGDGRVVTNGPMIEIFPGPALPNVQVQGILAPSDITKLARMALDAGVGQATDFGMPNVADAPTTHIMVRTVAGTQASDIPALGIGEDSLSAPHRAARQRMQRLVEALTDLESTLGKGTVSESRPFVAKGVAAVAVPWAEMGGDQGVPPQAPVAWPGPALPGEAVADRPGVHCAGATGEESSRILAAAGKANSRTPWTSAGSSWQVTFRPFLPDESTCADLAHRP</sequence>
<name>A0A919PPN6_9ACTN</name>
<evidence type="ECO:0000313" key="2">
    <source>
        <dbReference type="EMBL" id="GIG46205.1"/>
    </source>
</evidence>
<dbReference type="AlphaFoldDB" id="A0A919PPN6"/>
<evidence type="ECO:0008006" key="4">
    <source>
        <dbReference type="Google" id="ProtNLM"/>
    </source>
</evidence>
<proteinExistence type="predicted"/>
<dbReference type="Proteomes" id="UP000660611">
    <property type="component" value="Unassembled WGS sequence"/>
</dbReference>
<keyword evidence="3" id="KW-1185">Reference proteome</keyword>
<reference evidence="2" key="1">
    <citation type="submission" date="2021-01" db="EMBL/GenBank/DDBJ databases">
        <title>Whole genome shotgun sequence of Dactylosporangium siamense NBRC 106093.</title>
        <authorList>
            <person name="Komaki H."/>
            <person name="Tamura T."/>
        </authorList>
    </citation>
    <scope>NUCLEOTIDE SEQUENCE</scope>
    <source>
        <strain evidence="2">NBRC 106093</strain>
    </source>
</reference>
<feature type="signal peptide" evidence="1">
    <location>
        <begin position="1"/>
        <end position="21"/>
    </location>
</feature>
<keyword evidence="1" id="KW-0732">Signal</keyword>
<feature type="chain" id="PRO_5038337782" description="Lipoprotein" evidence="1">
    <location>
        <begin position="22"/>
        <end position="290"/>
    </location>
</feature>
<gene>
    <name evidence="2" type="ORF">Dsi01nite_042460</name>
</gene>
<evidence type="ECO:0000313" key="3">
    <source>
        <dbReference type="Proteomes" id="UP000660611"/>
    </source>
</evidence>
<accession>A0A919PPN6</accession>
<comment type="caution">
    <text evidence="2">The sequence shown here is derived from an EMBL/GenBank/DDBJ whole genome shotgun (WGS) entry which is preliminary data.</text>
</comment>
<dbReference type="EMBL" id="BONQ01000063">
    <property type="protein sequence ID" value="GIG46205.1"/>
    <property type="molecule type" value="Genomic_DNA"/>
</dbReference>
<evidence type="ECO:0000256" key="1">
    <source>
        <dbReference type="SAM" id="SignalP"/>
    </source>
</evidence>
<dbReference type="RefSeq" id="WP_203847987.1">
    <property type="nucleotide sequence ID" value="NZ_BAAAVW010000013.1"/>
</dbReference>